<evidence type="ECO:0000313" key="2">
    <source>
        <dbReference type="Proteomes" id="UP001476798"/>
    </source>
</evidence>
<accession>A0ABV0NKU4</accession>
<organism evidence="1 2">
    <name type="scientific">Goodea atripinnis</name>
    <dbReference type="NCBI Taxonomy" id="208336"/>
    <lineage>
        <taxon>Eukaryota</taxon>
        <taxon>Metazoa</taxon>
        <taxon>Chordata</taxon>
        <taxon>Craniata</taxon>
        <taxon>Vertebrata</taxon>
        <taxon>Euteleostomi</taxon>
        <taxon>Actinopterygii</taxon>
        <taxon>Neopterygii</taxon>
        <taxon>Teleostei</taxon>
        <taxon>Neoteleostei</taxon>
        <taxon>Acanthomorphata</taxon>
        <taxon>Ovalentaria</taxon>
        <taxon>Atherinomorphae</taxon>
        <taxon>Cyprinodontiformes</taxon>
        <taxon>Goodeidae</taxon>
        <taxon>Goodea</taxon>
    </lineage>
</organism>
<gene>
    <name evidence="1" type="ORF">GOODEAATRI_016487</name>
</gene>
<evidence type="ECO:0000313" key="1">
    <source>
        <dbReference type="EMBL" id="MEQ2172008.1"/>
    </source>
</evidence>
<dbReference type="Proteomes" id="UP001476798">
    <property type="component" value="Unassembled WGS sequence"/>
</dbReference>
<sequence>MTFTFSALCQHAGIVSSVMSLCGVMDNCFGSLKLLPFTKPVFLTTIEWVDNIKLFVSMNRDRWHMSVCITRLVRTKAEITVCLPECWQNLVFGLQDSALNNNSPDFLLLSGQITTYIFII</sequence>
<dbReference type="EMBL" id="JAHRIO010041257">
    <property type="protein sequence ID" value="MEQ2172008.1"/>
    <property type="molecule type" value="Genomic_DNA"/>
</dbReference>
<proteinExistence type="predicted"/>
<protein>
    <submittedName>
        <fullName evidence="1">Uncharacterized protein</fullName>
    </submittedName>
</protein>
<comment type="caution">
    <text evidence="1">The sequence shown here is derived from an EMBL/GenBank/DDBJ whole genome shotgun (WGS) entry which is preliminary data.</text>
</comment>
<name>A0ABV0NKU4_9TELE</name>
<keyword evidence="2" id="KW-1185">Reference proteome</keyword>
<reference evidence="1 2" key="1">
    <citation type="submission" date="2021-06" db="EMBL/GenBank/DDBJ databases">
        <authorList>
            <person name="Palmer J.M."/>
        </authorList>
    </citation>
    <scope>NUCLEOTIDE SEQUENCE [LARGE SCALE GENOMIC DNA]</scope>
    <source>
        <strain evidence="1 2">GA_2019</strain>
        <tissue evidence="1">Muscle</tissue>
    </source>
</reference>